<dbReference type="AlphaFoldDB" id="A0A160INL3"/>
<organism evidence="1 2">
    <name type="scientific">Fictibacillus phosphorivorans</name>
    <dbReference type="NCBI Taxonomy" id="1221500"/>
    <lineage>
        <taxon>Bacteria</taxon>
        <taxon>Bacillati</taxon>
        <taxon>Bacillota</taxon>
        <taxon>Bacilli</taxon>
        <taxon>Bacillales</taxon>
        <taxon>Fictibacillaceae</taxon>
        <taxon>Fictibacillus</taxon>
    </lineage>
</organism>
<dbReference type="RefSeq" id="WP_066395681.1">
    <property type="nucleotide sequence ID" value="NZ_CP015378.1"/>
</dbReference>
<dbReference type="EMBL" id="CP015378">
    <property type="protein sequence ID" value="ANC77687.1"/>
    <property type="molecule type" value="Genomic_DNA"/>
</dbReference>
<dbReference type="OrthoDB" id="2417886at2"/>
<dbReference type="Gene3D" id="1.20.120.1450">
    <property type="match status" value="1"/>
</dbReference>
<evidence type="ECO:0000313" key="1">
    <source>
        <dbReference type="EMBL" id="ANC77687.1"/>
    </source>
</evidence>
<keyword evidence="2" id="KW-1185">Reference proteome</keyword>
<name>A0A160INL3_9BACL</name>
<dbReference type="GO" id="GO:0009234">
    <property type="term" value="P:menaquinone biosynthetic process"/>
    <property type="evidence" value="ECO:0007669"/>
    <property type="project" value="InterPro"/>
</dbReference>
<accession>A0A160INL3</accession>
<reference evidence="1 2" key="1">
    <citation type="submission" date="2016-04" db="EMBL/GenBank/DDBJ databases">
        <title>Complete genome sequence of Fictibacillus phosphorivorans G25-29, a strain toxic to nematodes.</title>
        <authorList>
            <person name="Zheng Z."/>
        </authorList>
    </citation>
    <scope>NUCLEOTIDE SEQUENCE [LARGE SCALE GENOMIC DNA]</scope>
    <source>
        <strain evidence="1 2">G25-29</strain>
    </source>
</reference>
<gene>
    <name evidence="1" type="ORF">ABE65_013125</name>
</gene>
<sequence>MNTMEQIQRLKQHTLLLMQHSYVERYIQPPVFNESKVFITYCLLRELELDEAVEAEYFSSITLIQSALDRHDDILKEEINENKKNRQLVVLSGDYFSSLYYLLLSHCENLDLISKLSSAVQEINELKADLHSQNKDKFSTTNVEYLKAAQKIDSLLLTKAAESFGLYTYIPFIERYLLVSRYHSLDSRRRLSDDQLNYLKTCEKELKNKEVEMPLLFHREGYNMVDANKNDLMLGEG</sequence>
<dbReference type="InterPro" id="IPR009920">
    <property type="entry name" value="HEPPP_synth_su1"/>
</dbReference>
<evidence type="ECO:0000313" key="2">
    <source>
        <dbReference type="Proteomes" id="UP000076623"/>
    </source>
</evidence>
<proteinExistence type="predicted"/>
<protein>
    <submittedName>
        <fullName evidence="1">Uncharacterized protein</fullName>
    </submittedName>
</protein>
<dbReference type="KEGG" id="fpn:ABE65_013125"/>
<dbReference type="Proteomes" id="UP000076623">
    <property type="component" value="Chromosome"/>
</dbReference>
<dbReference type="STRING" id="1221500.ABE65_013125"/>
<dbReference type="Pfam" id="PF07307">
    <property type="entry name" value="HEPPP_synt_1"/>
    <property type="match status" value="1"/>
</dbReference>